<keyword evidence="3" id="KW-1185">Reference proteome</keyword>
<sequence>MLISQGFEVRVLEARGRIGGRVLS</sequence>
<dbReference type="InterPro" id="IPR036188">
    <property type="entry name" value="FAD/NAD-bd_sf"/>
</dbReference>
<dbReference type="Gene3D" id="3.50.50.60">
    <property type="entry name" value="FAD/NAD(P)-binding domain"/>
    <property type="match status" value="1"/>
</dbReference>
<accession>A0ABW4LZ32</accession>
<proteinExistence type="predicted"/>
<name>A0ABW4LZ32_9BACI</name>
<dbReference type="EMBL" id="JBHUEM010000055">
    <property type="protein sequence ID" value="MFD1739483.1"/>
    <property type="molecule type" value="Genomic_DNA"/>
</dbReference>
<dbReference type="Proteomes" id="UP001597214">
    <property type="component" value="Unassembled WGS sequence"/>
</dbReference>
<dbReference type="Pfam" id="PF01593">
    <property type="entry name" value="Amino_oxidase"/>
    <property type="match status" value="1"/>
</dbReference>
<dbReference type="RefSeq" id="WP_377930950.1">
    <property type="nucleotide sequence ID" value="NZ_JBHUEM010000055.1"/>
</dbReference>
<evidence type="ECO:0000313" key="2">
    <source>
        <dbReference type="EMBL" id="MFD1739483.1"/>
    </source>
</evidence>
<feature type="domain" description="Amine oxidase" evidence="1">
    <location>
        <begin position="2"/>
        <end position="24"/>
    </location>
</feature>
<evidence type="ECO:0000313" key="3">
    <source>
        <dbReference type="Proteomes" id="UP001597214"/>
    </source>
</evidence>
<reference evidence="3" key="1">
    <citation type="journal article" date="2019" name="Int. J. Syst. Evol. Microbiol.">
        <title>The Global Catalogue of Microorganisms (GCM) 10K type strain sequencing project: providing services to taxonomists for standard genome sequencing and annotation.</title>
        <authorList>
            <consortium name="The Broad Institute Genomics Platform"/>
            <consortium name="The Broad Institute Genome Sequencing Center for Infectious Disease"/>
            <person name="Wu L."/>
            <person name="Ma J."/>
        </authorList>
    </citation>
    <scope>NUCLEOTIDE SEQUENCE [LARGE SCALE GENOMIC DNA]</scope>
    <source>
        <strain evidence="3">CCUG 49339</strain>
    </source>
</reference>
<gene>
    <name evidence="2" type="ORF">ACFSCX_23665</name>
</gene>
<organism evidence="2 3">
    <name type="scientific">Bacillus salitolerans</name>
    <dbReference type="NCBI Taxonomy" id="1437434"/>
    <lineage>
        <taxon>Bacteria</taxon>
        <taxon>Bacillati</taxon>
        <taxon>Bacillota</taxon>
        <taxon>Bacilli</taxon>
        <taxon>Bacillales</taxon>
        <taxon>Bacillaceae</taxon>
        <taxon>Bacillus</taxon>
    </lineage>
</organism>
<dbReference type="InterPro" id="IPR002937">
    <property type="entry name" value="Amino_oxidase"/>
</dbReference>
<evidence type="ECO:0000259" key="1">
    <source>
        <dbReference type="Pfam" id="PF01593"/>
    </source>
</evidence>
<comment type="caution">
    <text evidence="2">The sequence shown here is derived from an EMBL/GenBank/DDBJ whole genome shotgun (WGS) entry which is preliminary data.</text>
</comment>
<protein>
    <submittedName>
        <fullName evidence="2">FAD-dependent oxidoreductase</fullName>
    </submittedName>
</protein>